<evidence type="ECO:0000313" key="1">
    <source>
        <dbReference type="EMBL" id="KAJ3525180.1"/>
    </source>
</evidence>
<evidence type="ECO:0000313" key="2">
    <source>
        <dbReference type="Proteomes" id="UP001148662"/>
    </source>
</evidence>
<dbReference type="Proteomes" id="UP001148662">
    <property type="component" value="Unassembled WGS sequence"/>
</dbReference>
<name>A0ACC1RTT1_9APHY</name>
<protein>
    <submittedName>
        <fullName evidence="1">Uncharacterized protein</fullName>
    </submittedName>
</protein>
<dbReference type="EMBL" id="JANHOG010002270">
    <property type="protein sequence ID" value="KAJ3525180.1"/>
    <property type="molecule type" value="Genomic_DNA"/>
</dbReference>
<sequence>MAPANQGASQARKRNRKRKRRVASSSSESDSDSSSSSSSSAPKVTIRAPVKPRVPEASSSESSDSDSESPSSSSSSRPASPVAHPASVQQNAPPRQTSQSPEPVPVPVPTFLGGPDSKEDDTKEQELRARFRKFWMESVADAFQSDLQELQKARLIILLTFTSLTSLSAGAEVFSSHTDSSNEINEMAIVLGDD</sequence>
<comment type="caution">
    <text evidence="1">The sequence shown here is derived from an EMBL/GenBank/DDBJ whole genome shotgun (WGS) entry which is preliminary data.</text>
</comment>
<accession>A0ACC1RTT1</accession>
<organism evidence="1 2">
    <name type="scientific">Phlebia brevispora</name>
    <dbReference type="NCBI Taxonomy" id="194682"/>
    <lineage>
        <taxon>Eukaryota</taxon>
        <taxon>Fungi</taxon>
        <taxon>Dikarya</taxon>
        <taxon>Basidiomycota</taxon>
        <taxon>Agaricomycotina</taxon>
        <taxon>Agaricomycetes</taxon>
        <taxon>Polyporales</taxon>
        <taxon>Meruliaceae</taxon>
        <taxon>Phlebia</taxon>
    </lineage>
</organism>
<proteinExistence type="predicted"/>
<keyword evidence="2" id="KW-1185">Reference proteome</keyword>
<gene>
    <name evidence="1" type="ORF">NM688_g8445</name>
</gene>
<reference evidence="1" key="1">
    <citation type="submission" date="2022-07" db="EMBL/GenBank/DDBJ databases">
        <title>Genome Sequence of Phlebia brevispora.</title>
        <authorList>
            <person name="Buettner E."/>
        </authorList>
    </citation>
    <scope>NUCLEOTIDE SEQUENCE</scope>
    <source>
        <strain evidence="1">MPL23</strain>
    </source>
</reference>